<comment type="caution">
    <text evidence="1">The sequence shown here is derived from an EMBL/GenBank/DDBJ whole genome shotgun (WGS) entry which is preliminary data.</text>
</comment>
<reference evidence="1" key="1">
    <citation type="submission" date="2023-04" db="EMBL/GenBank/DDBJ databases">
        <title>Phytophthora lilii NBRC 32176.</title>
        <authorList>
            <person name="Ichikawa N."/>
            <person name="Sato H."/>
            <person name="Tonouchi N."/>
        </authorList>
    </citation>
    <scope>NUCLEOTIDE SEQUENCE</scope>
    <source>
        <strain evidence="1">NBRC 32176</strain>
    </source>
</reference>
<accession>A0A9W6U7U7</accession>
<evidence type="ECO:0000313" key="1">
    <source>
        <dbReference type="EMBL" id="GMF27663.1"/>
    </source>
</evidence>
<protein>
    <submittedName>
        <fullName evidence="1">Unnamed protein product</fullName>
    </submittedName>
</protein>
<organism evidence="1 2">
    <name type="scientific">Phytophthora lilii</name>
    <dbReference type="NCBI Taxonomy" id="2077276"/>
    <lineage>
        <taxon>Eukaryota</taxon>
        <taxon>Sar</taxon>
        <taxon>Stramenopiles</taxon>
        <taxon>Oomycota</taxon>
        <taxon>Peronosporomycetes</taxon>
        <taxon>Peronosporales</taxon>
        <taxon>Peronosporaceae</taxon>
        <taxon>Phytophthora</taxon>
    </lineage>
</organism>
<gene>
    <name evidence="1" type="ORF">Plil01_001158800</name>
</gene>
<dbReference type="AlphaFoldDB" id="A0A9W6U7U7"/>
<dbReference type="OrthoDB" id="110846at2759"/>
<proteinExistence type="predicted"/>
<dbReference type="EMBL" id="BSXW01000671">
    <property type="protein sequence ID" value="GMF27663.1"/>
    <property type="molecule type" value="Genomic_DNA"/>
</dbReference>
<evidence type="ECO:0000313" key="2">
    <source>
        <dbReference type="Proteomes" id="UP001165083"/>
    </source>
</evidence>
<sequence length="234" mass="26449">MSRRRDIFERLVQQTMRDVLFCETPSQFIRQKSTDTIPPVADSNIEDNASIKPVTGDINSSSLLHLLITSGNASSQDSADEDDDNNAPCRDSLLMGCANWSTERLRKEKAAIKRYLHSRRRDLAKDAKARPGASTEVSIIHEAYAILKLLLLEKDPDYRQCLQQSIGCTKSFLTSLHALLTLYSTYFERANGRQVRTLILPLNLENVLSPVNLMSDVYTADLRKGRRKACRYAL</sequence>
<dbReference type="Proteomes" id="UP001165083">
    <property type="component" value="Unassembled WGS sequence"/>
</dbReference>
<keyword evidence="2" id="KW-1185">Reference proteome</keyword>
<name>A0A9W6U7U7_9STRA</name>